<feature type="transmembrane region" description="Helical" evidence="7">
    <location>
        <begin position="59"/>
        <end position="78"/>
    </location>
</feature>
<evidence type="ECO:0000313" key="8">
    <source>
        <dbReference type="EMBL" id="MEX5719486.1"/>
    </source>
</evidence>
<keyword evidence="3 7" id="KW-0812">Transmembrane</keyword>
<sequence length="432" mass="45759">MTRRSRGAALRLPRPAAQFVLRVRTRGRSAAFRAGRMTGATVAAFLIAQRVGLHDPPPIIAALTALLVVQATLTSTLLNGLQRVASVVAGVALAVAVVGVVGLTWWSLGALVAASIVVGQLLRLGPHLVEVPISAMLVLGVGSAGVESVGGGRVVETLIGAAVGMLVNLLFPPAVQTRYAGQAVYKFASEIAGLLDDAAATLSAGPVTAEQSTRWLEDARRLNRHAPRVDRALAHAQESRRLNVRALQTAPIGPGMRRGLDALEHTSVSLRTLFRALDDATRERTGVAEDPAYAEAIQRITVSLLARMSSAVREFGSLLLTEVGAGAGWERQRLAGALDALRSGRSLMQDLLHDPRSRAGLWGLNSALLTTVDRMLAELDPAGRARTPEPPADSFRARRVALQASDRLRLLRRPPTGGGAVPPPMLGRDPRR</sequence>
<feature type="transmembrane region" description="Helical" evidence="7">
    <location>
        <begin position="34"/>
        <end position="53"/>
    </location>
</feature>
<dbReference type="InterPro" id="IPR010343">
    <property type="entry name" value="ArAE_1"/>
</dbReference>
<gene>
    <name evidence="8" type="ORF">ABQ292_14065</name>
</gene>
<evidence type="ECO:0000313" key="9">
    <source>
        <dbReference type="Proteomes" id="UP001560045"/>
    </source>
</evidence>
<name>A0ABV3XFY2_9ACTN</name>
<feature type="region of interest" description="Disordered" evidence="6">
    <location>
        <begin position="406"/>
        <end position="432"/>
    </location>
</feature>
<organism evidence="8 9">
    <name type="scientific">Geodermatophilus maliterrae</name>
    <dbReference type="NCBI Taxonomy" id="3162531"/>
    <lineage>
        <taxon>Bacteria</taxon>
        <taxon>Bacillati</taxon>
        <taxon>Actinomycetota</taxon>
        <taxon>Actinomycetes</taxon>
        <taxon>Geodermatophilales</taxon>
        <taxon>Geodermatophilaceae</taxon>
        <taxon>Geodermatophilus</taxon>
    </lineage>
</organism>
<protein>
    <submittedName>
        <fullName evidence="8">Aromatic acid exporter family protein</fullName>
    </submittedName>
</protein>
<evidence type="ECO:0000256" key="2">
    <source>
        <dbReference type="ARBA" id="ARBA00022475"/>
    </source>
</evidence>
<dbReference type="Pfam" id="PF06081">
    <property type="entry name" value="ArAE_1"/>
    <property type="match status" value="1"/>
</dbReference>
<evidence type="ECO:0000256" key="5">
    <source>
        <dbReference type="ARBA" id="ARBA00023136"/>
    </source>
</evidence>
<keyword evidence="4 7" id="KW-1133">Transmembrane helix</keyword>
<dbReference type="RefSeq" id="WP_369207366.1">
    <property type="nucleotide sequence ID" value="NZ_JBFNXQ010000042.1"/>
</dbReference>
<feature type="transmembrane region" description="Helical" evidence="7">
    <location>
        <begin position="85"/>
        <end position="108"/>
    </location>
</feature>
<keyword evidence="9" id="KW-1185">Reference proteome</keyword>
<comment type="subcellular location">
    <subcellularLocation>
        <location evidence="1">Cell membrane</location>
        <topology evidence="1">Multi-pass membrane protein</topology>
    </subcellularLocation>
</comment>
<keyword evidence="2" id="KW-1003">Cell membrane</keyword>
<accession>A0ABV3XFY2</accession>
<reference evidence="8 9" key="1">
    <citation type="submission" date="2024-06" db="EMBL/GenBank/DDBJ databases">
        <title>Draft genome sequence of Geodermatophilus badlandi, a novel member of the Geodermatophilaceae isolated from badland sedimentary rocks in the Red desert, Wyoming, USA.</title>
        <authorList>
            <person name="Ben Tekaya S."/>
            <person name="Nouioui I."/>
            <person name="Flores G.M."/>
            <person name="Shaal M.N."/>
            <person name="Bredoire F."/>
            <person name="Basile F."/>
            <person name="Van Diepen L."/>
            <person name="Ward N.L."/>
        </authorList>
    </citation>
    <scope>NUCLEOTIDE SEQUENCE [LARGE SCALE GENOMIC DNA]</scope>
    <source>
        <strain evidence="8 9">WL48A</strain>
    </source>
</reference>
<evidence type="ECO:0000256" key="6">
    <source>
        <dbReference type="SAM" id="MobiDB-lite"/>
    </source>
</evidence>
<keyword evidence="5 7" id="KW-0472">Membrane</keyword>
<dbReference type="EMBL" id="JBFNXQ010000042">
    <property type="protein sequence ID" value="MEX5719486.1"/>
    <property type="molecule type" value="Genomic_DNA"/>
</dbReference>
<proteinExistence type="predicted"/>
<dbReference type="Proteomes" id="UP001560045">
    <property type="component" value="Unassembled WGS sequence"/>
</dbReference>
<evidence type="ECO:0000256" key="3">
    <source>
        <dbReference type="ARBA" id="ARBA00022692"/>
    </source>
</evidence>
<evidence type="ECO:0000256" key="4">
    <source>
        <dbReference type="ARBA" id="ARBA00022989"/>
    </source>
</evidence>
<evidence type="ECO:0000256" key="7">
    <source>
        <dbReference type="SAM" id="Phobius"/>
    </source>
</evidence>
<evidence type="ECO:0000256" key="1">
    <source>
        <dbReference type="ARBA" id="ARBA00004651"/>
    </source>
</evidence>
<comment type="caution">
    <text evidence="8">The sequence shown here is derived from an EMBL/GenBank/DDBJ whole genome shotgun (WGS) entry which is preliminary data.</text>
</comment>